<reference evidence="1 2" key="1">
    <citation type="submission" date="2014-10" db="EMBL/GenBank/DDBJ databases">
        <title>Draft genome of the hookworm Ancylostoma caninum.</title>
        <authorList>
            <person name="Mitreva M."/>
        </authorList>
    </citation>
    <scope>NUCLEOTIDE SEQUENCE [LARGE SCALE GENOMIC DNA]</scope>
    <source>
        <strain evidence="1 2">Baltimore</strain>
    </source>
</reference>
<name>A0A368G6Z8_ANCCA</name>
<organism evidence="1 2">
    <name type="scientific">Ancylostoma caninum</name>
    <name type="common">Dog hookworm</name>
    <dbReference type="NCBI Taxonomy" id="29170"/>
    <lineage>
        <taxon>Eukaryota</taxon>
        <taxon>Metazoa</taxon>
        <taxon>Ecdysozoa</taxon>
        <taxon>Nematoda</taxon>
        <taxon>Chromadorea</taxon>
        <taxon>Rhabditida</taxon>
        <taxon>Rhabditina</taxon>
        <taxon>Rhabditomorpha</taxon>
        <taxon>Strongyloidea</taxon>
        <taxon>Ancylostomatidae</taxon>
        <taxon>Ancylostomatinae</taxon>
        <taxon>Ancylostoma</taxon>
    </lineage>
</organism>
<dbReference type="AlphaFoldDB" id="A0A368G6Z8"/>
<proteinExistence type="predicted"/>
<comment type="caution">
    <text evidence="1">The sequence shown here is derived from an EMBL/GenBank/DDBJ whole genome shotgun (WGS) entry which is preliminary data.</text>
</comment>
<dbReference type="Proteomes" id="UP000252519">
    <property type="component" value="Unassembled WGS sequence"/>
</dbReference>
<keyword evidence="2" id="KW-1185">Reference proteome</keyword>
<evidence type="ECO:0000313" key="1">
    <source>
        <dbReference type="EMBL" id="RCN39458.1"/>
    </source>
</evidence>
<protein>
    <submittedName>
        <fullName evidence="1">Uncharacterized protein</fullName>
    </submittedName>
</protein>
<dbReference type="EMBL" id="JOJR01000337">
    <property type="protein sequence ID" value="RCN39458.1"/>
    <property type="molecule type" value="Genomic_DNA"/>
</dbReference>
<accession>A0A368G6Z8</accession>
<sequence length="66" mass="7399">MMVMWCGELTTTSGAEYIVKLDFFSLFRRFFVYSESADYCGLFPQPTGSAGDGTEYFASCSTAFFI</sequence>
<evidence type="ECO:0000313" key="2">
    <source>
        <dbReference type="Proteomes" id="UP000252519"/>
    </source>
</evidence>
<gene>
    <name evidence="1" type="ORF">ANCCAN_14614</name>
</gene>